<feature type="region of interest" description="Disordered" evidence="1">
    <location>
        <begin position="109"/>
        <end position="129"/>
    </location>
</feature>
<reference evidence="2 3" key="1">
    <citation type="submission" date="2018-08" db="EMBL/GenBank/DDBJ databases">
        <authorList>
            <person name="Quesada-Gordillo A."/>
            <person name="Cotto-Pereira A.M."/>
            <person name="Cruz-Lopez C.D."/>
            <person name="Cruz-Ortiz M.A."/>
            <person name="Cruz-Ortiz J.C."/>
            <person name="Davila-Benitez J."/>
            <person name="Deleon-Ruiz I.N."/>
            <person name="Delgado-Rivera C.M."/>
            <person name="Desarden-Rivera Y.C."/>
            <person name="Diaz-Mejia R.M."/>
            <person name="Diaz-Ramos D."/>
            <person name="Estrada-Lozada M."/>
            <person name="Estrada-Mojica S."/>
            <person name="Etienne-Gonzalez P."/>
            <person name="Figueroa-Gomez L."/>
            <person name="Flores-Roque G."/>
            <person name="Gomez-Rosado J.O."/>
            <person name="Gonzalez-Garcia E.M."/>
            <person name="Gonzalez-Leon M.A."/>
            <person name="Gonzalez-Rodriguez J."/>
            <person name="Gonzalez-Santos L.I."/>
            <person name="Goveo-Rivera I.A."/>
            <person name="Gutierrez-Silva J.C."/>
            <person name="Issa-Mahmud S."/>
            <person name="Lopez-Llera J.N."/>
            <person name="Marrero-Visalden G."/>
            <person name="Muyet-Blasini E."/>
            <person name="Ortiz-Torres X.D."/>
            <person name="Palacios-Vallejo J.G."/>
            <person name="Pichardo-Gonzalez P.A."/>
            <person name="Pou-Acosta P.M."/>
            <person name="Rodriguez-Colon F."/>
            <person name="Roig-Laboy C.J."/>
            <person name="Santiago-Mendez J."/>
            <person name="Velez-Velazquez R.M."/>
            <person name="Fernandez-Martinez M."/>
            <person name="Rubin M."/>
            <person name="Vazquez E."/>
            <person name="Garlena R.A."/>
            <person name="Russell D.A."/>
            <person name="Pope W.H."/>
            <person name="Jacobs-Sera D."/>
            <person name="Hatfull G.F."/>
        </authorList>
    </citation>
    <scope>NUCLEOTIDE SEQUENCE [LARGE SCALE GENOMIC DNA]</scope>
</reference>
<dbReference type="Proteomes" id="UP000271313">
    <property type="component" value="Segment"/>
</dbReference>
<dbReference type="RefSeq" id="YP_010051266.1">
    <property type="nucleotide sequence ID" value="NC_054439.1"/>
</dbReference>
<dbReference type="EMBL" id="MH779514">
    <property type="protein sequence ID" value="AYD84634.1"/>
    <property type="molecule type" value="Genomic_DNA"/>
</dbReference>
<proteinExistence type="predicted"/>
<dbReference type="KEGG" id="vg:63925751"/>
<evidence type="ECO:0000256" key="1">
    <source>
        <dbReference type="SAM" id="MobiDB-lite"/>
    </source>
</evidence>
<organism evidence="2 3">
    <name type="scientific">Mycobacterium phage Paito</name>
    <dbReference type="NCBI Taxonomy" id="2315544"/>
    <lineage>
        <taxon>Viruses</taxon>
        <taxon>Duplodnaviria</taxon>
        <taxon>Heunggongvirae</taxon>
        <taxon>Uroviricota</taxon>
        <taxon>Caudoviricetes</taxon>
        <taxon>Gclasvirinae</taxon>
        <taxon>Liefievirus</taxon>
        <taxon>Liefievirus paito</taxon>
    </lineage>
</organism>
<accession>A0A386KHK9</accession>
<name>A0A386KHK9_9CAUD</name>
<protein>
    <submittedName>
        <fullName evidence="2">Uncharacterized protein</fullName>
    </submittedName>
</protein>
<evidence type="ECO:0000313" key="3">
    <source>
        <dbReference type="Proteomes" id="UP000271313"/>
    </source>
</evidence>
<keyword evidence="3" id="KW-1185">Reference proteome</keyword>
<gene>
    <name evidence="2" type="primary">49</name>
    <name evidence="2" type="ORF">SEA_PAITO_49</name>
</gene>
<evidence type="ECO:0000313" key="2">
    <source>
        <dbReference type="EMBL" id="AYD84634.1"/>
    </source>
</evidence>
<dbReference type="GeneID" id="63925751"/>
<sequence length="129" mass="14192">MNTHHARIPCNIARSVMHGNRATSAVHTLHGNRATSATFETRNLARFFVQHHRPESCTAAVQDVMHGFSATKDNPPTYVGKDNPIPSCTACKTAVLPYRNLTANHLDQTSHRGNQLTARAERGVSPCQH</sequence>